<dbReference type="PROSITE" id="PS50297">
    <property type="entry name" value="ANK_REP_REGION"/>
    <property type="match status" value="2"/>
</dbReference>
<feature type="repeat" description="ANK" evidence="1">
    <location>
        <begin position="185"/>
        <end position="206"/>
    </location>
</feature>
<reference evidence="3" key="1">
    <citation type="submission" date="2020-05" db="EMBL/GenBank/DDBJ databases">
        <title>WGS assembly of Panicum virgatum.</title>
        <authorList>
            <person name="Lovell J.T."/>
            <person name="Jenkins J."/>
            <person name="Shu S."/>
            <person name="Juenger T.E."/>
            <person name="Schmutz J."/>
        </authorList>
    </citation>
    <scope>NUCLEOTIDE SEQUENCE</scope>
    <source>
        <strain evidence="3">AP13</strain>
    </source>
</reference>
<dbReference type="PANTHER" id="PTHR24121:SF21">
    <property type="entry name" value="ANKYRIN REPEAT FAMILY PROTEIN"/>
    <property type="match status" value="1"/>
</dbReference>
<dbReference type="SMART" id="SM00248">
    <property type="entry name" value="ANK"/>
    <property type="match status" value="5"/>
</dbReference>
<dbReference type="EMBL" id="CM029052">
    <property type="protein sequence ID" value="KAG2558339.1"/>
    <property type="molecule type" value="Genomic_DNA"/>
</dbReference>
<dbReference type="InterPro" id="IPR036770">
    <property type="entry name" value="Ankyrin_rpt-contain_sf"/>
</dbReference>
<comment type="caution">
    <text evidence="3">The sequence shown here is derived from an EMBL/GenBank/DDBJ whole genome shotgun (WGS) entry which is preliminary data.</text>
</comment>
<gene>
    <name evidence="3" type="ORF">PVAP13_8NG122001</name>
</gene>
<organism evidence="3 4">
    <name type="scientific">Panicum virgatum</name>
    <name type="common">Blackwell switchgrass</name>
    <dbReference type="NCBI Taxonomy" id="38727"/>
    <lineage>
        <taxon>Eukaryota</taxon>
        <taxon>Viridiplantae</taxon>
        <taxon>Streptophyta</taxon>
        <taxon>Embryophyta</taxon>
        <taxon>Tracheophyta</taxon>
        <taxon>Spermatophyta</taxon>
        <taxon>Magnoliopsida</taxon>
        <taxon>Liliopsida</taxon>
        <taxon>Poales</taxon>
        <taxon>Poaceae</taxon>
        <taxon>PACMAD clade</taxon>
        <taxon>Panicoideae</taxon>
        <taxon>Panicodae</taxon>
        <taxon>Paniceae</taxon>
        <taxon>Panicinae</taxon>
        <taxon>Panicum</taxon>
        <taxon>Panicum sect. Hiantes</taxon>
    </lineage>
</organism>
<feature type="repeat" description="ANK" evidence="1">
    <location>
        <begin position="143"/>
        <end position="164"/>
    </location>
</feature>
<evidence type="ECO:0000313" key="3">
    <source>
        <dbReference type="EMBL" id="KAG2558339.1"/>
    </source>
</evidence>
<keyword evidence="1" id="KW-0040">ANK repeat</keyword>
<dbReference type="PROSITE" id="PS50088">
    <property type="entry name" value="ANK_REPEAT"/>
    <property type="match status" value="2"/>
</dbReference>
<feature type="compositionally biased region" description="Polar residues" evidence="2">
    <location>
        <begin position="324"/>
        <end position="333"/>
    </location>
</feature>
<dbReference type="AlphaFoldDB" id="A0A8T0PCF5"/>
<sequence>MEPVATEEPRPQQSQTSAATPASSARQVPVATLHQMHPSLLMASSSGDPEALRALLDVDVPRAVVIVDVPAAGETPNGGAAVVQETREHHQQAPAAAAAPSLLDGVTPLGDTAFHLVAKSGSVDCARVVGSRARRLLDESNSMGDTPLHCAARAGHRAVAAYLVGLARGEPGAGAGALLRRRNARGETALHEAVRAGSEEVVELLLAEDPELARIPASRGGASPLYLAILLRQTKLAEKLHDKDPHLSYSGPQGQNALHAAVVTGKEHVRKVLEWNQGLTALRDDRGSTPLHFAAALQGGSRRAGEEACAGSSSTPTGPRCTCPTATGCSRSTSRPLRASAGPSPRSSARAPEAPACATPAGGRSSTSPSRGSRSASSSTPAGTGR</sequence>
<feature type="compositionally biased region" description="Low complexity" evidence="2">
    <location>
        <begin position="334"/>
        <end position="386"/>
    </location>
</feature>
<dbReference type="InterPro" id="IPR002110">
    <property type="entry name" value="Ankyrin_rpt"/>
</dbReference>
<dbReference type="Proteomes" id="UP000823388">
    <property type="component" value="Chromosome 8N"/>
</dbReference>
<accession>A0A8T0PCF5</accession>
<dbReference type="Gene3D" id="1.25.40.20">
    <property type="entry name" value="Ankyrin repeat-containing domain"/>
    <property type="match status" value="2"/>
</dbReference>
<evidence type="ECO:0000256" key="1">
    <source>
        <dbReference type="PROSITE-ProRule" id="PRU00023"/>
    </source>
</evidence>
<evidence type="ECO:0000313" key="4">
    <source>
        <dbReference type="Proteomes" id="UP000823388"/>
    </source>
</evidence>
<name>A0A8T0PCF5_PANVG</name>
<evidence type="ECO:0000256" key="2">
    <source>
        <dbReference type="SAM" id="MobiDB-lite"/>
    </source>
</evidence>
<dbReference type="SUPFAM" id="SSF48403">
    <property type="entry name" value="Ankyrin repeat"/>
    <property type="match status" value="1"/>
</dbReference>
<feature type="compositionally biased region" description="Low complexity" evidence="2">
    <location>
        <begin position="11"/>
        <end position="27"/>
    </location>
</feature>
<feature type="region of interest" description="Disordered" evidence="2">
    <location>
        <begin position="297"/>
        <end position="386"/>
    </location>
</feature>
<feature type="region of interest" description="Disordered" evidence="2">
    <location>
        <begin position="1"/>
        <end position="28"/>
    </location>
</feature>
<protein>
    <submittedName>
        <fullName evidence="3">Uncharacterized protein</fullName>
    </submittedName>
</protein>
<proteinExistence type="predicted"/>
<dbReference type="PANTHER" id="PTHR24121">
    <property type="entry name" value="NO MECHANORECEPTOR POTENTIAL C, ISOFORM D-RELATED"/>
    <property type="match status" value="1"/>
</dbReference>
<keyword evidence="4" id="KW-1185">Reference proteome</keyword>
<dbReference type="Pfam" id="PF12796">
    <property type="entry name" value="Ank_2"/>
    <property type="match status" value="2"/>
</dbReference>